<dbReference type="Gene3D" id="1.10.10.1320">
    <property type="entry name" value="Anti-sigma factor, zinc-finger domain"/>
    <property type="match status" value="1"/>
</dbReference>
<reference evidence="5" key="1">
    <citation type="submission" date="2019-03" db="EMBL/GenBank/DDBJ databases">
        <authorList>
            <person name="Hao L."/>
        </authorList>
    </citation>
    <scope>NUCLEOTIDE SEQUENCE</scope>
</reference>
<evidence type="ECO:0000256" key="2">
    <source>
        <dbReference type="SAM" id="Phobius"/>
    </source>
</evidence>
<dbReference type="InterPro" id="IPR025645">
    <property type="entry name" value="DUF4349"/>
</dbReference>
<feature type="region of interest" description="Disordered" evidence="1">
    <location>
        <begin position="159"/>
        <end position="187"/>
    </location>
</feature>
<feature type="transmembrane region" description="Helical" evidence="2">
    <location>
        <begin position="93"/>
        <end position="115"/>
    </location>
</feature>
<proteinExistence type="predicted"/>
<keyword evidence="2" id="KW-1133">Transmembrane helix</keyword>
<dbReference type="EMBL" id="CAADRN010000125">
    <property type="protein sequence ID" value="VFU13274.1"/>
    <property type="molecule type" value="Genomic_DNA"/>
</dbReference>
<evidence type="ECO:0000259" key="4">
    <source>
        <dbReference type="Pfam" id="PF14257"/>
    </source>
</evidence>
<evidence type="ECO:0000259" key="3">
    <source>
        <dbReference type="Pfam" id="PF13490"/>
    </source>
</evidence>
<feature type="domain" description="DUF4349" evidence="4">
    <location>
        <begin position="300"/>
        <end position="410"/>
    </location>
</feature>
<dbReference type="InterPro" id="IPR041916">
    <property type="entry name" value="Anti_sigma_zinc_sf"/>
</dbReference>
<accession>A0A485LXC4</accession>
<keyword evidence="2" id="KW-0812">Transmembrane</keyword>
<protein>
    <submittedName>
        <fullName evidence="5">Uncharacterized protein</fullName>
    </submittedName>
</protein>
<dbReference type="AlphaFoldDB" id="A0A485LXC4"/>
<evidence type="ECO:0000313" key="5">
    <source>
        <dbReference type="EMBL" id="VFU13274.1"/>
    </source>
</evidence>
<feature type="compositionally biased region" description="Low complexity" evidence="1">
    <location>
        <begin position="177"/>
        <end position="187"/>
    </location>
</feature>
<dbReference type="Pfam" id="PF13490">
    <property type="entry name" value="zf-HC2"/>
    <property type="match status" value="1"/>
</dbReference>
<keyword evidence="2" id="KW-0472">Membrane</keyword>
<name>A0A485LXC4_9ZZZZ</name>
<feature type="domain" description="Putative zinc-finger" evidence="3">
    <location>
        <begin position="3"/>
        <end position="37"/>
    </location>
</feature>
<organism evidence="5">
    <name type="scientific">anaerobic digester metagenome</name>
    <dbReference type="NCBI Taxonomy" id="1263854"/>
    <lineage>
        <taxon>unclassified sequences</taxon>
        <taxon>metagenomes</taxon>
        <taxon>ecological metagenomes</taxon>
    </lineage>
</organism>
<dbReference type="Pfam" id="PF14257">
    <property type="entry name" value="DUF4349"/>
    <property type="match status" value="1"/>
</dbReference>
<gene>
    <name evidence="5" type="ORF">SCFA_2100011</name>
</gene>
<dbReference type="InterPro" id="IPR027383">
    <property type="entry name" value="Znf_put"/>
</dbReference>
<sequence>MQCLVVRELLSPYLDGVLSLAEQKEISAHLAVCPSCRAEFEILCDLVNILKDLPELSPSSGFSARVIKNVAALPPEKRQGRFPKFLRDFTRGAWTRVAALAAALVFTFGITMLMYGMPWQRETGREIPQILVDQGQGEQEPVRSGRDQELVAVNPDYELNGNSGPETQHYPDQAAITGDGTAQGGSAQTGAMVGVVTPASQPERSSFPVGQNINAERANMPAVNQDNSFTDTSRGLNVSRVVAVKEGVISKKVAYGNVPPSSRESEQKIIQNATLRLDGDGNVRSELESLAGSKGIQMAGYTDEGGMIMKVPAGQYETVVTSMQNLGKLTIGETNREDISNEYTACEVRLKELAVQEQILLEAIEKYGNAPAPDITIQLEKVRDDMEYCKKQLLTLSSQVEYAFIQINLE</sequence>
<evidence type="ECO:0000256" key="1">
    <source>
        <dbReference type="SAM" id="MobiDB-lite"/>
    </source>
</evidence>